<accession>A0ACB0YAN5</accession>
<name>A0ACB0YAN5_MELEN</name>
<organism evidence="1 2">
    <name type="scientific">Meloidogyne enterolobii</name>
    <name type="common">Root-knot nematode worm</name>
    <name type="synonym">Meloidogyne mayaguensis</name>
    <dbReference type="NCBI Taxonomy" id="390850"/>
    <lineage>
        <taxon>Eukaryota</taxon>
        <taxon>Metazoa</taxon>
        <taxon>Ecdysozoa</taxon>
        <taxon>Nematoda</taxon>
        <taxon>Chromadorea</taxon>
        <taxon>Rhabditida</taxon>
        <taxon>Tylenchina</taxon>
        <taxon>Tylenchomorpha</taxon>
        <taxon>Tylenchoidea</taxon>
        <taxon>Meloidogynidae</taxon>
        <taxon>Meloidogyninae</taxon>
        <taxon>Meloidogyne</taxon>
    </lineage>
</organism>
<keyword evidence="2" id="KW-1185">Reference proteome</keyword>
<dbReference type="EMBL" id="CAVMJV010000008">
    <property type="protein sequence ID" value="CAK5038219.1"/>
    <property type="molecule type" value="Genomic_DNA"/>
</dbReference>
<comment type="caution">
    <text evidence="1">The sequence shown here is derived from an EMBL/GenBank/DDBJ whole genome shotgun (WGS) entry which is preliminary data.</text>
</comment>
<gene>
    <name evidence="1" type="ORF">MENTE1834_LOCUS9570</name>
</gene>
<evidence type="ECO:0000313" key="2">
    <source>
        <dbReference type="Proteomes" id="UP001497535"/>
    </source>
</evidence>
<reference evidence="1" key="1">
    <citation type="submission" date="2023-11" db="EMBL/GenBank/DDBJ databases">
        <authorList>
            <person name="Poullet M."/>
        </authorList>
    </citation>
    <scope>NUCLEOTIDE SEQUENCE</scope>
    <source>
        <strain evidence="1">E1834</strain>
    </source>
</reference>
<evidence type="ECO:0000313" key="1">
    <source>
        <dbReference type="EMBL" id="CAK5038219.1"/>
    </source>
</evidence>
<dbReference type="Proteomes" id="UP001497535">
    <property type="component" value="Unassembled WGS sequence"/>
</dbReference>
<protein>
    <submittedName>
        <fullName evidence="1">Uncharacterized protein</fullName>
    </submittedName>
</protein>
<proteinExistence type="predicted"/>
<sequence>MENYGLIGMKEDGILYKISDDGAGTSNAEHQVDVGHAAHIPEGEQQLLQILEHEENYGNDDDSMEENYSEEDLDTDLHL</sequence>